<dbReference type="InParanoid" id="A0A1S3H035"/>
<evidence type="ECO:0000256" key="11">
    <source>
        <dbReference type="ARBA" id="ARBA00051022"/>
    </source>
</evidence>
<name>A0A1S3H035_LINAN</name>
<evidence type="ECO:0000256" key="4">
    <source>
        <dbReference type="ARBA" id="ARBA00044532"/>
    </source>
</evidence>
<keyword evidence="15" id="KW-0732">Signal</keyword>
<evidence type="ECO:0000256" key="13">
    <source>
        <dbReference type="ARBA" id="ARBA00051553"/>
    </source>
</evidence>
<dbReference type="STRING" id="7574.A0A1S3H035"/>
<evidence type="ECO:0000256" key="9">
    <source>
        <dbReference type="ARBA" id="ARBA00047409"/>
    </source>
</evidence>
<evidence type="ECO:0000256" key="3">
    <source>
        <dbReference type="ARBA" id="ARBA00044494"/>
    </source>
</evidence>
<proteinExistence type="inferred from homology"/>
<feature type="chain" id="PRO_5010230033" description="Bis(monoacylglycero)phosphate synthase CLN5" evidence="15">
    <location>
        <begin position="28"/>
        <end position="333"/>
    </location>
</feature>
<comment type="function">
    <text evidence="3">Exhibits palmitoyl protein thioesterase (S-depalmitoylation) activity in vitro and most likely plays a role in protein S-depalmitoylation.</text>
</comment>
<evidence type="ECO:0000256" key="12">
    <source>
        <dbReference type="ARBA" id="ARBA00051183"/>
    </source>
</evidence>
<evidence type="ECO:0000256" key="10">
    <source>
        <dbReference type="ARBA" id="ARBA00050455"/>
    </source>
</evidence>
<evidence type="ECO:0000313" key="16">
    <source>
        <dbReference type="Proteomes" id="UP000085678"/>
    </source>
</evidence>
<dbReference type="KEGG" id="lak:106150521"/>
<dbReference type="PANTHER" id="PTHR15380">
    <property type="entry name" value="CEROID-LIPOFUSCINOSIS, NEURONAL 5"/>
    <property type="match status" value="1"/>
</dbReference>
<dbReference type="OMA" id="FRPHQSF"/>
<reference evidence="17" key="1">
    <citation type="submission" date="2025-08" db="UniProtKB">
        <authorList>
            <consortium name="RefSeq"/>
        </authorList>
    </citation>
    <scope>IDENTIFICATION</scope>
    <source>
        <tissue evidence="17">Gonads</tissue>
    </source>
</reference>
<dbReference type="GO" id="GO:0005765">
    <property type="term" value="C:lysosomal membrane"/>
    <property type="evidence" value="ECO:0007669"/>
    <property type="project" value="TreeGrafter"/>
</dbReference>
<comment type="catalytic activity">
    <reaction evidence="13">
        <text>2 1-acyl-sn-glycero-3-phospho-(1'-sn-glycerol) = 1-acyl-sn-glycero-3-phospho-(3'-acyl-sn-1'-glycerol) + sn-glycero-3-phospho-(1'-sn-glycerol)</text>
        <dbReference type="Rhea" id="RHEA:77619"/>
        <dbReference type="ChEBI" id="CHEBI:64717"/>
        <dbReference type="ChEBI" id="CHEBI:64840"/>
        <dbReference type="ChEBI" id="CHEBI:232628"/>
    </reaction>
    <physiologicalReaction direction="left-to-right" evidence="13">
        <dbReference type="Rhea" id="RHEA:77620"/>
    </physiologicalReaction>
</comment>
<comment type="catalytic activity">
    <reaction evidence="9">
        <text>S-hexadecanoyl-L-cysteinyl-[protein] + H2O = L-cysteinyl-[protein] + hexadecanoate + H(+)</text>
        <dbReference type="Rhea" id="RHEA:19233"/>
        <dbReference type="Rhea" id="RHEA-COMP:10131"/>
        <dbReference type="Rhea" id="RHEA-COMP:11032"/>
        <dbReference type="ChEBI" id="CHEBI:7896"/>
        <dbReference type="ChEBI" id="CHEBI:15377"/>
        <dbReference type="ChEBI" id="CHEBI:15378"/>
        <dbReference type="ChEBI" id="CHEBI:29950"/>
        <dbReference type="ChEBI" id="CHEBI:74151"/>
        <dbReference type="EC" id="3.1.2.22"/>
    </reaction>
    <physiologicalReaction direction="left-to-right" evidence="9">
        <dbReference type="Rhea" id="RHEA:19234"/>
    </physiologicalReaction>
</comment>
<keyword evidence="16" id="KW-1185">Reference proteome</keyword>
<organism evidence="16 17">
    <name type="scientific">Lingula anatina</name>
    <name type="common">Brachiopod</name>
    <name type="synonym">Lingula unguis</name>
    <dbReference type="NCBI Taxonomy" id="7574"/>
    <lineage>
        <taxon>Eukaryota</taxon>
        <taxon>Metazoa</taxon>
        <taxon>Spiralia</taxon>
        <taxon>Lophotrochozoa</taxon>
        <taxon>Brachiopoda</taxon>
        <taxon>Linguliformea</taxon>
        <taxon>Lingulata</taxon>
        <taxon>Lingulida</taxon>
        <taxon>Linguloidea</taxon>
        <taxon>Lingulidae</taxon>
        <taxon>Lingula</taxon>
    </lineage>
</organism>
<dbReference type="GO" id="GO:0016798">
    <property type="term" value="F:hydrolase activity, acting on glycosyl bonds"/>
    <property type="evidence" value="ECO:0007669"/>
    <property type="project" value="TreeGrafter"/>
</dbReference>
<dbReference type="RefSeq" id="XP_013378841.1">
    <property type="nucleotide sequence ID" value="XM_013523387.1"/>
</dbReference>
<sequence>MADRLSSSSRLLLFLAAMFAALVLTDGISWPVPYKRYNGRPKTDPYCQALFPFCPTGRGNGSMPKMQSSDIIEIYALKAPVFEFKFGDLLGKFNIIHDALGFKNTRTGLNYTMEWYELFELFNCTFPHVFQNDTMLWCNQGAACIYNGIDDIHWSQNGTLVKIGEMTGDQFSHFSTWALGDNTSSIYYETWTVEQEPGGKMWFEPHDCATWVKDAIVVLGKVGAKFNTSIHLNYTKIHLYSDEPQYLGNYSSIFGPNGNQTLAKDMLAFFKDFQAHQSFFHLLQSMFDAFDRVFEKRQFYLFYNFEYWLLKMKAPFFKLDYTYVPLPGQKKFP</sequence>
<evidence type="ECO:0000313" key="17">
    <source>
        <dbReference type="RefSeq" id="XP_013378841.1"/>
    </source>
</evidence>
<evidence type="ECO:0000256" key="8">
    <source>
        <dbReference type="ARBA" id="ARBA00045492"/>
    </source>
</evidence>
<evidence type="ECO:0000256" key="7">
    <source>
        <dbReference type="ARBA" id="ARBA00044557"/>
    </source>
</evidence>
<evidence type="ECO:0000256" key="1">
    <source>
        <dbReference type="ARBA" id="ARBA00007028"/>
    </source>
</evidence>
<evidence type="ECO:0000256" key="5">
    <source>
        <dbReference type="ARBA" id="ARBA00044547"/>
    </source>
</evidence>
<dbReference type="PANTHER" id="PTHR15380:SF2">
    <property type="entry name" value="CEROID-LIPOFUSCINOSIS NEURONAL PROTEIN 5"/>
    <property type="match status" value="1"/>
</dbReference>
<dbReference type="OrthoDB" id="10005881at2759"/>
<dbReference type="GeneID" id="106150521"/>
<evidence type="ECO:0000256" key="2">
    <source>
        <dbReference type="ARBA" id="ARBA00023180"/>
    </source>
</evidence>
<dbReference type="InterPro" id="IPR026138">
    <property type="entry name" value="CLN5"/>
</dbReference>
<comment type="catalytic activity">
    <reaction evidence="14">
        <text>2 1-octadecanoyl-sn-glycero-3-phospho-(1'-sn-glycerol) = 1-octadecanoyl-sn-glycero-3-phospho-(3'-octadecanoyl-1'-sn-glycerol) + sn-glycero-3-phospho-(1'-sn-glycerol)</text>
        <dbReference type="Rhea" id="RHEA:77603"/>
        <dbReference type="ChEBI" id="CHEBI:64717"/>
        <dbReference type="ChEBI" id="CHEBI:72827"/>
        <dbReference type="ChEBI" id="CHEBI:232638"/>
    </reaction>
    <physiologicalReaction direction="left-to-right" evidence="14">
        <dbReference type="Rhea" id="RHEA:77604"/>
    </physiologicalReaction>
</comment>
<feature type="signal peptide" evidence="15">
    <location>
        <begin position="1"/>
        <end position="27"/>
    </location>
</feature>
<dbReference type="GO" id="GO:0007040">
    <property type="term" value="P:lysosome organization"/>
    <property type="evidence" value="ECO:0007669"/>
    <property type="project" value="TreeGrafter"/>
</dbReference>
<evidence type="ECO:0000256" key="6">
    <source>
        <dbReference type="ARBA" id="ARBA00044556"/>
    </source>
</evidence>
<protein>
    <recommendedName>
        <fullName evidence="4">Bis(monoacylglycero)phosphate synthase CLN5</fullName>
    </recommendedName>
    <alternativeName>
        <fullName evidence="5">Ceroid-lipofuscinosis neuronal protein 5</fullName>
    </alternativeName>
    <alternativeName>
        <fullName evidence="7">Palmitoyl protein thioesterase CLN5</fullName>
    </alternativeName>
    <alternativeName>
        <fullName evidence="6">S-depalmitoylase CLN5</fullName>
    </alternativeName>
</protein>
<evidence type="ECO:0000256" key="14">
    <source>
        <dbReference type="ARBA" id="ARBA00051789"/>
    </source>
</evidence>
<comment type="catalytic activity">
    <reaction evidence="11">
        <text>2 1-(9Z-octadecenoyl)-sn-glycero-3-phospho-(1'-sn-glycerol) = 1-(9Z-octadecenoyl)-sn-glycero-3-phospho-(3'-(9Z-octadecenoyl)-1'-sn-glycerol) + sn-glycero-3-phospho-(1'-sn-glycerol)</text>
        <dbReference type="Rhea" id="RHEA:77599"/>
        <dbReference type="ChEBI" id="CHEBI:64717"/>
        <dbReference type="ChEBI" id="CHEBI:72828"/>
        <dbReference type="ChEBI" id="CHEBI:232637"/>
    </reaction>
    <physiologicalReaction direction="left-to-right" evidence="11">
        <dbReference type="Rhea" id="RHEA:77600"/>
    </physiologicalReaction>
</comment>
<comment type="similarity">
    <text evidence="1">Belongs to the CLN5 family.</text>
</comment>
<dbReference type="AlphaFoldDB" id="A0A1S3H035"/>
<keyword evidence="2" id="KW-0325">Glycoprotein</keyword>
<dbReference type="Pfam" id="PF15014">
    <property type="entry name" value="CLN5"/>
    <property type="match status" value="1"/>
</dbReference>
<gene>
    <name evidence="17" type="primary">LOC106150521</name>
</gene>
<comment type="function">
    <text evidence="8">Catalyzes the synthesis of bis(monoacylglycero)phosphate (BMP) via transacylation of 2 molecules of lysophosphatidylglycerol (LPG). BMP also known as lysobisphosphatidic acid plays a key role in the formation of intraluminal vesicles and in maintaining intracellular cholesterol homeostasis. Can use only LPG as the exclusive lysophospholipid acyl donor for base exchange and displays BMP synthase activity towards various LPGs (LPG 14:0, LPG 16:0, LPG 18:0, LPG 18:1) with a higher preference for longer chain lengths. Plays a role in influencing the retrograde trafficking of lysosomal sorting receptors SORT1 and IGF2R from the endosomes to the trans-Golgi network by controlling the recruitment of retromer complex to the endosomal membrane. Regulates the localization and activation of RAB7A which is required to recruit the retromer complex to the endosomal membrane.</text>
</comment>
<dbReference type="Proteomes" id="UP000085678">
    <property type="component" value="Unplaced"/>
</dbReference>
<dbReference type="GO" id="GO:0008474">
    <property type="term" value="F:palmitoyl-(protein) hydrolase activity"/>
    <property type="evidence" value="ECO:0007669"/>
    <property type="project" value="UniProtKB-EC"/>
</dbReference>
<evidence type="ECO:0000256" key="15">
    <source>
        <dbReference type="SAM" id="SignalP"/>
    </source>
</evidence>
<comment type="catalytic activity">
    <reaction evidence="10">
        <text>2 1-tetradecanoyl-sn-glycero-3-phospho-(1'-sn-glycerol) = 1-tetradecanoyl-sn-glycero-3-phospho-(3'-tetradecanoyl-1'-sn-glycerol) + sn-glycero-3-phospho-(1'-sn-glycerol)</text>
        <dbReference type="Rhea" id="RHEA:77611"/>
        <dbReference type="ChEBI" id="CHEBI:64717"/>
        <dbReference type="ChEBI" id="CHEBI:72826"/>
        <dbReference type="ChEBI" id="CHEBI:232640"/>
    </reaction>
    <physiologicalReaction direction="left-to-right" evidence="10">
        <dbReference type="Rhea" id="RHEA:77612"/>
    </physiologicalReaction>
</comment>
<comment type="catalytic activity">
    <reaction evidence="12">
        <text>2 1-hexadecanoyl-sn-glycero-3-phospho-(1'-sn-glycerol) = 1-hexadecanoyl-sn-glycero-3-phospho-(3'-hexadecanoyl-1'-sn-glycerol) + sn-glycero-3-phospho-(1'-sn-glycerol)</text>
        <dbReference type="Rhea" id="RHEA:77607"/>
        <dbReference type="ChEBI" id="CHEBI:64717"/>
        <dbReference type="ChEBI" id="CHEBI:75158"/>
        <dbReference type="ChEBI" id="CHEBI:232639"/>
    </reaction>
    <physiologicalReaction direction="left-to-right" evidence="12">
        <dbReference type="Rhea" id="RHEA:77608"/>
    </physiologicalReaction>
</comment>
<accession>A0A1S3H035</accession>